<dbReference type="AlphaFoldDB" id="A0A3E0TN68"/>
<evidence type="ECO:0000256" key="6">
    <source>
        <dbReference type="ARBA" id="ARBA00025643"/>
    </source>
</evidence>
<name>A0A3E0TN68_9GAMM</name>
<keyword evidence="5 7" id="KW-0574">Periplasm</keyword>
<dbReference type="SMART" id="SM00858">
    <property type="entry name" value="SAF"/>
    <property type="match status" value="1"/>
</dbReference>
<evidence type="ECO:0000259" key="8">
    <source>
        <dbReference type="SMART" id="SM00858"/>
    </source>
</evidence>
<evidence type="ECO:0000256" key="1">
    <source>
        <dbReference type="ARBA" id="ARBA00004418"/>
    </source>
</evidence>
<keyword evidence="7" id="KW-1005">Bacterial flagellum biogenesis</keyword>
<organism evidence="9 10">
    <name type="scientific">Thalassotalea euphylliae</name>
    <dbReference type="NCBI Taxonomy" id="1655234"/>
    <lineage>
        <taxon>Bacteria</taxon>
        <taxon>Pseudomonadati</taxon>
        <taxon>Pseudomonadota</taxon>
        <taxon>Gammaproteobacteria</taxon>
        <taxon>Alteromonadales</taxon>
        <taxon>Colwelliaceae</taxon>
        <taxon>Thalassotalea</taxon>
    </lineage>
</organism>
<dbReference type="GO" id="GO:0042597">
    <property type="term" value="C:periplasmic space"/>
    <property type="evidence" value="ECO:0007669"/>
    <property type="project" value="UniProtKB-SubCell"/>
</dbReference>
<keyword evidence="9" id="KW-0282">Flagellum</keyword>
<sequence>MSKFKVFFAILTLAYQLQSQVFATSFDREFVEQLAQQAVRDSFSGVANRKISVSAAKLDPRIVIKSCDQNLQANIPDINNSRNVNVKITCEGSTPWNLYVPVKVAVNAPVVVAKFAIDRGSMLTPDNIHVAYVDEKRLRGEAIANPNSLYGAKAKRNIVKGKSISPNHVCSVCKGDSVTLIASSSSFNIKTSGTSVSNGHLGDKVRVKNNRSGKLVTGRVTGVNKVTINL</sequence>
<comment type="subcellular location">
    <subcellularLocation>
        <location evidence="1 7">Periplasm</location>
    </subcellularLocation>
</comment>
<dbReference type="Gene3D" id="3.90.1210.10">
    <property type="entry name" value="Antifreeze-like/N-acetylneuraminic acid synthase C-terminal domain"/>
    <property type="match status" value="1"/>
</dbReference>
<dbReference type="Pfam" id="PF13144">
    <property type="entry name" value="ChapFlgA"/>
    <property type="match status" value="1"/>
</dbReference>
<dbReference type="PANTHER" id="PTHR36307">
    <property type="entry name" value="FLAGELLA BASAL BODY P-RING FORMATION PROTEIN FLGA"/>
    <property type="match status" value="1"/>
</dbReference>
<keyword evidence="4" id="KW-0732">Signal</keyword>
<comment type="caution">
    <text evidence="9">The sequence shown here is derived from an EMBL/GenBank/DDBJ whole genome shotgun (WGS) entry which is preliminary data.</text>
</comment>
<dbReference type="PANTHER" id="PTHR36307:SF1">
    <property type="entry name" value="FLAGELLA BASAL BODY P-RING FORMATION PROTEIN FLGA"/>
    <property type="match status" value="1"/>
</dbReference>
<evidence type="ECO:0000256" key="3">
    <source>
        <dbReference type="ARBA" id="ARBA00014754"/>
    </source>
</evidence>
<dbReference type="InterPro" id="IPR041231">
    <property type="entry name" value="FlgA_N"/>
</dbReference>
<dbReference type="InterPro" id="IPR017585">
    <property type="entry name" value="SAF_FlgA"/>
</dbReference>
<gene>
    <name evidence="9" type="primary">flgA</name>
    <name evidence="9" type="ORF">DXX93_05175</name>
</gene>
<comment type="function">
    <text evidence="6 7">Involved in the assembly process of the P-ring formation. It may associate with FlgF on the rod constituting a structure essential for the P-ring assembly or may act as a modulator protein for the P-ring assembly.</text>
</comment>
<protein>
    <recommendedName>
        <fullName evidence="3 7">Flagella basal body P-ring formation protein FlgA</fullName>
    </recommendedName>
</protein>
<comment type="similarity">
    <text evidence="2 7">Belongs to the FlgA family.</text>
</comment>
<dbReference type="Proteomes" id="UP000256478">
    <property type="component" value="Unassembled WGS sequence"/>
</dbReference>
<dbReference type="CDD" id="cd11614">
    <property type="entry name" value="SAF_CpaB_FlgA_like"/>
    <property type="match status" value="1"/>
</dbReference>
<dbReference type="InterPro" id="IPR039246">
    <property type="entry name" value="Flagellar_FlgA"/>
</dbReference>
<dbReference type="GO" id="GO:0044780">
    <property type="term" value="P:bacterial-type flagellum assembly"/>
    <property type="evidence" value="ECO:0007669"/>
    <property type="project" value="InterPro"/>
</dbReference>
<evidence type="ECO:0000256" key="5">
    <source>
        <dbReference type="ARBA" id="ARBA00022764"/>
    </source>
</evidence>
<evidence type="ECO:0000313" key="9">
    <source>
        <dbReference type="EMBL" id="REL26019.1"/>
    </source>
</evidence>
<evidence type="ECO:0000313" key="10">
    <source>
        <dbReference type="Proteomes" id="UP000256478"/>
    </source>
</evidence>
<evidence type="ECO:0000256" key="2">
    <source>
        <dbReference type="ARBA" id="ARBA00010474"/>
    </source>
</evidence>
<dbReference type="NCBIfam" id="TIGR03170">
    <property type="entry name" value="flgA_cterm"/>
    <property type="match status" value="1"/>
</dbReference>
<reference evidence="9 10" key="1">
    <citation type="submission" date="2018-08" db="EMBL/GenBank/DDBJ databases">
        <title>Thalassotalea euphylliae genome.</title>
        <authorList>
            <person name="Summers S."/>
            <person name="Rice S.A."/>
            <person name="Freckelton M.L."/>
            <person name="Nedved B.T."/>
            <person name="Hadfield M.G."/>
        </authorList>
    </citation>
    <scope>NUCLEOTIDE SEQUENCE [LARGE SCALE GENOMIC DNA]</scope>
    <source>
        <strain evidence="9 10">H1</strain>
    </source>
</reference>
<proteinExistence type="inferred from homology"/>
<keyword evidence="9" id="KW-0966">Cell projection</keyword>
<dbReference type="RefSeq" id="WP_116007140.1">
    <property type="nucleotide sequence ID" value="NZ_QUOU01000001.1"/>
</dbReference>
<keyword evidence="9" id="KW-0969">Cilium</keyword>
<dbReference type="EMBL" id="QUOU01000001">
    <property type="protein sequence ID" value="REL26019.1"/>
    <property type="molecule type" value="Genomic_DNA"/>
</dbReference>
<evidence type="ECO:0000256" key="4">
    <source>
        <dbReference type="ARBA" id="ARBA00022729"/>
    </source>
</evidence>
<dbReference type="OrthoDB" id="5729023at2"/>
<dbReference type="InterPro" id="IPR013974">
    <property type="entry name" value="SAF"/>
</dbReference>
<evidence type="ECO:0000256" key="7">
    <source>
        <dbReference type="RuleBase" id="RU362063"/>
    </source>
</evidence>
<accession>A0A3E0TN68</accession>
<dbReference type="Pfam" id="PF17656">
    <property type="entry name" value="ChapFlgA_N"/>
    <property type="match status" value="1"/>
</dbReference>
<feature type="domain" description="SAF" evidence="8">
    <location>
        <begin position="108"/>
        <end position="170"/>
    </location>
</feature>
<dbReference type="Gene3D" id="2.30.30.760">
    <property type="match status" value="1"/>
</dbReference>